<dbReference type="AlphaFoldDB" id="A0A2L2SNP5"/>
<dbReference type="Proteomes" id="UP000245910">
    <property type="component" value="Chromosome IIII"/>
</dbReference>
<organism evidence="1 2">
    <name type="scientific">Fusarium venenatum</name>
    <dbReference type="NCBI Taxonomy" id="56646"/>
    <lineage>
        <taxon>Eukaryota</taxon>
        <taxon>Fungi</taxon>
        <taxon>Dikarya</taxon>
        <taxon>Ascomycota</taxon>
        <taxon>Pezizomycotina</taxon>
        <taxon>Sordariomycetes</taxon>
        <taxon>Hypocreomycetidae</taxon>
        <taxon>Hypocreales</taxon>
        <taxon>Nectriaceae</taxon>
        <taxon>Fusarium</taxon>
    </lineage>
</organism>
<evidence type="ECO:0000313" key="1">
    <source>
        <dbReference type="EMBL" id="CEI39224.1"/>
    </source>
</evidence>
<protein>
    <submittedName>
        <fullName evidence="1">Uncharacterized protein</fullName>
    </submittedName>
</protein>
<evidence type="ECO:0000313" key="2">
    <source>
        <dbReference type="Proteomes" id="UP000245910"/>
    </source>
</evidence>
<keyword evidence="2" id="KW-1185">Reference proteome</keyword>
<name>A0A2L2SNP5_9HYPO</name>
<accession>A0A2L2SNP5</accession>
<proteinExistence type="predicted"/>
<sequence length="106" mass="12269">MFGFIGAVPQWMGPHRMEAQWMDLDSIQGKPSNQPWLINFSANYHGCCDQSPKSWATKSKNLSSHLAPLFLMHILLPTVQRRHKHPNTDQDISGKSHRLYYHARFP</sequence>
<dbReference type="EMBL" id="LN649232">
    <property type="protein sequence ID" value="CEI39224.1"/>
    <property type="molecule type" value="Genomic_DNA"/>
</dbReference>
<reference evidence="2" key="1">
    <citation type="submission" date="2014-10" db="EMBL/GenBank/DDBJ databases">
        <authorList>
            <person name="King R."/>
        </authorList>
    </citation>
    <scope>NUCLEOTIDE SEQUENCE [LARGE SCALE GENOMIC DNA]</scope>
    <source>
        <strain evidence="2">A3/5</strain>
    </source>
</reference>